<feature type="transmembrane region" description="Helical" evidence="6">
    <location>
        <begin position="250"/>
        <end position="269"/>
    </location>
</feature>
<comment type="subcellular location">
    <subcellularLocation>
        <location evidence="1">Membrane</location>
        <topology evidence="1">Multi-pass membrane protein</topology>
    </subcellularLocation>
</comment>
<feature type="transmembrane region" description="Helical" evidence="6">
    <location>
        <begin position="374"/>
        <end position="393"/>
    </location>
</feature>
<evidence type="ECO:0008006" key="9">
    <source>
        <dbReference type="Google" id="ProtNLM"/>
    </source>
</evidence>
<accession>A0A8S3YTH3</accession>
<keyword evidence="8" id="KW-1185">Reference proteome</keyword>
<gene>
    <name evidence="7" type="ORF">CUNI_LOCUS4059</name>
</gene>
<dbReference type="InterPro" id="IPR011701">
    <property type="entry name" value="MFS"/>
</dbReference>
<evidence type="ECO:0000256" key="1">
    <source>
        <dbReference type="ARBA" id="ARBA00004141"/>
    </source>
</evidence>
<reference evidence="7" key="1">
    <citation type="submission" date="2021-04" db="EMBL/GenBank/DDBJ databases">
        <authorList>
            <consortium name="Molecular Ecology Group"/>
        </authorList>
    </citation>
    <scope>NUCLEOTIDE SEQUENCE</scope>
</reference>
<name>A0A8S3YTH3_9EUPU</name>
<feature type="transmembrane region" description="Helical" evidence="6">
    <location>
        <begin position="164"/>
        <end position="183"/>
    </location>
</feature>
<feature type="transmembrane region" description="Helical" evidence="6">
    <location>
        <begin position="346"/>
        <end position="368"/>
    </location>
</feature>
<dbReference type="AlphaFoldDB" id="A0A8S3YTH3"/>
<dbReference type="EMBL" id="CAJHNH020000559">
    <property type="protein sequence ID" value="CAG5118501.1"/>
    <property type="molecule type" value="Genomic_DNA"/>
</dbReference>
<dbReference type="Proteomes" id="UP000678393">
    <property type="component" value="Unassembled WGS sequence"/>
</dbReference>
<evidence type="ECO:0000313" key="8">
    <source>
        <dbReference type="Proteomes" id="UP000678393"/>
    </source>
</evidence>
<feature type="compositionally biased region" description="Polar residues" evidence="5">
    <location>
        <begin position="502"/>
        <end position="528"/>
    </location>
</feature>
<proteinExistence type="predicted"/>
<organism evidence="7 8">
    <name type="scientific">Candidula unifasciata</name>
    <dbReference type="NCBI Taxonomy" id="100452"/>
    <lineage>
        <taxon>Eukaryota</taxon>
        <taxon>Metazoa</taxon>
        <taxon>Spiralia</taxon>
        <taxon>Lophotrochozoa</taxon>
        <taxon>Mollusca</taxon>
        <taxon>Gastropoda</taxon>
        <taxon>Heterobranchia</taxon>
        <taxon>Euthyneura</taxon>
        <taxon>Panpulmonata</taxon>
        <taxon>Eupulmonata</taxon>
        <taxon>Stylommatophora</taxon>
        <taxon>Helicina</taxon>
        <taxon>Helicoidea</taxon>
        <taxon>Geomitridae</taxon>
        <taxon>Candidula</taxon>
    </lineage>
</organism>
<keyword evidence="2 6" id="KW-0812">Transmembrane</keyword>
<evidence type="ECO:0000313" key="7">
    <source>
        <dbReference type="EMBL" id="CAG5118501.1"/>
    </source>
</evidence>
<dbReference type="SUPFAM" id="SSF103473">
    <property type="entry name" value="MFS general substrate transporter"/>
    <property type="match status" value="1"/>
</dbReference>
<evidence type="ECO:0000256" key="2">
    <source>
        <dbReference type="ARBA" id="ARBA00022692"/>
    </source>
</evidence>
<feature type="compositionally biased region" description="Acidic residues" evidence="5">
    <location>
        <begin position="601"/>
        <end position="610"/>
    </location>
</feature>
<evidence type="ECO:0000256" key="6">
    <source>
        <dbReference type="SAM" id="Phobius"/>
    </source>
</evidence>
<protein>
    <recommendedName>
        <fullName evidence="9">Major facilitator superfamily (MFS) profile domain-containing protein</fullName>
    </recommendedName>
</protein>
<dbReference type="GO" id="GO:0022857">
    <property type="term" value="F:transmembrane transporter activity"/>
    <property type="evidence" value="ECO:0007669"/>
    <property type="project" value="InterPro"/>
</dbReference>
<feature type="region of interest" description="Disordered" evidence="5">
    <location>
        <begin position="591"/>
        <end position="610"/>
    </location>
</feature>
<dbReference type="OrthoDB" id="422206at2759"/>
<dbReference type="PANTHER" id="PTHR10924">
    <property type="entry name" value="MAJOR FACILITATOR SUPERFAMILY PROTEIN-RELATED"/>
    <property type="match status" value="1"/>
</dbReference>
<dbReference type="PANTHER" id="PTHR10924:SF27">
    <property type="entry name" value="SOLUTE CARRIER FAMILY 49 MEMBER 4"/>
    <property type="match status" value="1"/>
</dbReference>
<comment type="caution">
    <text evidence="7">The sequence shown here is derived from an EMBL/GenBank/DDBJ whole genome shotgun (WGS) entry which is preliminary data.</text>
</comment>
<evidence type="ECO:0000256" key="5">
    <source>
        <dbReference type="SAM" id="MobiDB-lite"/>
    </source>
</evidence>
<keyword evidence="4 6" id="KW-0472">Membrane</keyword>
<feature type="transmembrane region" description="Helical" evidence="6">
    <location>
        <begin position="6"/>
        <end position="24"/>
    </location>
</feature>
<feature type="region of interest" description="Disordered" evidence="5">
    <location>
        <begin position="502"/>
        <end position="581"/>
    </location>
</feature>
<keyword evidence="3 6" id="KW-1133">Transmembrane helix</keyword>
<dbReference type="InterPro" id="IPR049680">
    <property type="entry name" value="FLVCR1-2_SLC49-like"/>
</dbReference>
<sequence>MIAWMNNWGPVCYVLTGFFFPWLLQVKGLKWATLTSMLCVAVGTACRVITSEPKMATILIHVGQFMNGVGGPISTGAIPAVSAAWFHPTERVTATALSNSINSFGTAVAFILGPALVPEIHQNKTTPPHKYLLFQNLYVESSTQELDNTTISTKLMEREKIMMYMYYVCGWSCFLFVVILCYFPSKPRLPPSLSATVERQHYWADIWSLRKKGHFIVITQMFGVSSGMFGGWISVLHINLSTVSVSEETAGLMGFYSTLAGCVGSLLIGRFAGPFVRSIKVFILITYALTTAALTVFTLMLMKIIPPSTVGLYVTVVAASTTLNIAVPLFFELGCELAYPTSEGSANGVLTLFSNFWALIFLVVFSLPNIDTMWLNWAVVGAMAVCLPLLLILKGRFSRLEVDEGMQSERYTENVIVVPDANTEHDPLLSHEKIPSDSPAQYGIYNSANGDQPRHAELHANSSEINGFTNPILSDDMNFHSTQDFNPQRCENNSRSNLVINTENGIQNPSGATSASPSLESQNFTNPQKYGIQNPIPTDISHGNLDTNTEYGNQNPIVTNSASPSNDNQDITNPQTYGIQDPVLQDAATLTDTEEKRPDEYQMEDSLLEI</sequence>
<feature type="transmembrane region" description="Helical" evidence="6">
    <location>
        <begin position="31"/>
        <end position="50"/>
    </location>
</feature>
<dbReference type="GO" id="GO:0016020">
    <property type="term" value="C:membrane"/>
    <property type="evidence" value="ECO:0007669"/>
    <property type="project" value="UniProtKB-SubCell"/>
</dbReference>
<feature type="compositionally biased region" description="Polar residues" evidence="5">
    <location>
        <begin position="544"/>
        <end position="578"/>
    </location>
</feature>
<feature type="transmembrane region" description="Helical" evidence="6">
    <location>
        <begin position="281"/>
        <end position="305"/>
    </location>
</feature>
<feature type="transmembrane region" description="Helical" evidence="6">
    <location>
        <begin position="311"/>
        <end position="334"/>
    </location>
</feature>
<evidence type="ECO:0000256" key="4">
    <source>
        <dbReference type="ARBA" id="ARBA00023136"/>
    </source>
</evidence>
<evidence type="ECO:0000256" key="3">
    <source>
        <dbReference type="ARBA" id="ARBA00022989"/>
    </source>
</evidence>
<dbReference type="InterPro" id="IPR036259">
    <property type="entry name" value="MFS_trans_sf"/>
</dbReference>
<dbReference type="Gene3D" id="1.20.1250.20">
    <property type="entry name" value="MFS general substrate transporter like domains"/>
    <property type="match status" value="1"/>
</dbReference>
<dbReference type="Pfam" id="PF07690">
    <property type="entry name" value="MFS_1"/>
    <property type="match status" value="1"/>
</dbReference>
<feature type="transmembrane region" description="Helical" evidence="6">
    <location>
        <begin position="215"/>
        <end position="238"/>
    </location>
</feature>